<gene>
    <name evidence="9" type="ORF">BKA19_3372</name>
</gene>
<keyword evidence="3 7" id="KW-0812">Transmembrane</keyword>
<dbReference type="GO" id="GO:0005886">
    <property type="term" value="C:plasma membrane"/>
    <property type="evidence" value="ECO:0007669"/>
    <property type="project" value="UniProtKB-SubCell"/>
</dbReference>
<feature type="transmembrane region" description="Helical" evidence="7">
    <location>
        <begin position="107"/>
        <end position="128"/>
    </location>
</feature>
<feature type="transmembrane region" description="Helical" evidence="7">
    <location>
        <begin position="81"/>
        <end position="100"/>
    </location>
</feature>
<evidence type="ECO:0000313" key="9">
    <source>
        <dbReference type="EMBL" id="RZU33639.1"/>
    </source>
</evidence>
<evidence type="ECO:0000256" key="1">
    <source>
        <dbReference type="ARBA" id="ARBA00004651"/>
    </source>
</evidence>
<feature type="transmembrane region" description="Helical" evidence="7">
    <location>
        <begin position="304"/>
        <end position="322"/>
    </location>
</feature>
<feature type="region of interest" description="Disordered" evidence="6">
    <location>
        <begin position="1"/>
        <end position="23"/>
    </location>
</feature>
<keyword evidence="10" id="KW-1185">Reference proteome</keyword>
<comment type="caution">
    <text evidence="9">The sequence shown here is derived from an EMBL/GenBank/DDBJ whole genome shotgun (WGS) entry which is preliminary data.</text>
</comment>
<feature type="transmembrane region" description="Helical" evidence="7">
    <location>
        <begin position="328"/>
        <end position="346"/>
    </location>
</feature>
<dbReference type="Pfam" id="PF07690">
    <property type="entry name" value="MFS_1"/>
    <property type="match status" value="1"/>
</dbReference>
<comment type="subcellular location">
    <subcellularLocation>
        <location evidence="1">Cell membrane</location>
        <topology evidence="1">Multi-pass membrane protein</topology>
    </subcellularLocation>
</comment>
<dbReference type="PANTHER" id="PTHR43124">
    <property type="entry name" value="PURINE EFFLUX PUMP PBUE"/>
    <property type="match status" value="1"/>
</dbReference>
<evidence type="ECO:0000256" key="6">
    <source>
        <dbReference type="SAM" id="MobiDB-lite"/>
    </source>
</evidence>
<feature type="transmembrane region" description="Helical" evidence="7">
    <location>
        <begin position="396"/>
        <end position="414"/>
    </location>
</feature>
<dbReference type="PROSITE" id="PS50850">
    <property type="entry name" value="MFS"/>
    <property type="match status" value="1"/>
</dbReference>
<dbReference type="InterPro" id="IPR011701">
    <property type="entry name" value="MFS"/>
</dbReference>
<dbReference type="SUPFAM" id="SSF103473">
    <property type="entry name" value="MFS general substrate transporter"/>
    <property type="match status" value="1"/>
</dbReference>
<feature type="transmembrane region" description="Helical" evidence="7">
    <location>
        <begin position="38"/>
        <end position="61"/>
    </location>
</feature>
<evidence type="ECO:0000256" key="7">
    <source>
        <dbReference type="SAM" id="Phobius"/>
    </source>
</evidence>
<dbReference type="PANTHER" id="PTHR43124:SF3">
    <property type="entry name" value="CHLORAMPHENICOL EFFLUX PUMP RV0191"/>
    <property type="match status" value="1"/>
</dbReference>
<keyword evidence="2" id="KW-1003">Cell membrane</keyword>
<dbReference type="GO" id="GO:0022857">
    <property type="term" value="F:transmembrane transporter activity"/>
    <property type="evidence" value="ECO:0007669"/>
    <property type="project" value="InterPro"/>
</dbReference>
<dbReference type="CDD" id="cd17324">
    <property type="entry name" value="MFS_NepI_like"/>
    <property type="match status" value="1"/>
</dbReference>
<evidence type="ECO:0000256" key="4">
    <source>
        <dbReference type="ARBA" id="ARBA00022989"/>
    </source>
</evidence>
<dbReference type="AlphaFoldDB" id="A0A4Q7YBS8"/>
<dbReference type="EMBL" id="SHKV01000001">
    <property type="protein sequence ID" value="RZU33639.1"/>
    <property type="molecule type" value="Genomic_DNA"/>
</dbReference>
<dbReference type="Proteomes" id="UP000292507">
    <property type="component" value="Unassembled WGS sequence"/>
</dbReference>
<evidence type="ECO:0000256" key="3">
    <source>
        <dbReference type="ARBA" id="ARBA00022692"/>
    </source>
</evidence>
<accession>A0A4Q7YBS8</accession>
<protein>
    <submittedName>
        <fullName evidence="9">DHA1 family inner membrane transport protein</fullName>
    </submittedName>
</protein>
<name>A0A4Q7YBS8_9ACTN</name>
<proteinExistence type="predicted"/>
<feature type="transmembrane region" description="Helical" evidence="7">
    <location>
        <begin position="196"/>
        <end position="218"/>
    </location>
</feature>
<feature type="transmembrane region" description="Helical" evidence="7">
    <location>
        <begin position="367"/>
        <end position="390"/>
    </location>
</feature>
<reference evidence="9 10" key="1">
    <citation type="submission" date="2019-02" db="EMBL/GenBank/DDBJ databases">
        <title>Sequencing the genomes of 1000 actinobacteria strains.</title>
        <authorList>
            <person name="Klenk H.-P."/>
        </authorList>
    </citation>
    <scope>NUCLEOTIDE SEQUENCE [LARGE SCALE GENOMIC DNA]</scope>
    <source>
        <strain evidence="9 10">DSM 44509</strain>
    </source>
</reference>
<evidence type="ECO:0000259" key="8">
    <source>
        <dbReference type="PROSITE" id="PS50850"/>
    </source>
</evidence>
<feature type="transmembrane region" description="Helical" evidence="7">
    <location>
        <begin position="238"/>
        <end position="261"/>
    </location>
</feature>
<feature type="transmembrane region" description="Helical" evidence="7">
    <location>
        <begin position="273"/>
        <end position="292"/>
    </location>
</feature>
<keyword evidence="5 7" id="KW-0472">Membrane</keyword>
<feature type="domain" description="Major facilitator superfamily (MFS) profile" evidence="8">
    <location>
        <begin position="41"/>
        <end position="419"/>
    </location>
</feature>
<sequence length="440" mass="43776">MPGTDALRSDVAGPDQDRSGGVRALPLAERPPLSAGRLVAAVVALGLGGFAIGTTEFVTMGLLPDIAEGIGVDIPTAGHVISLYALGVVVGAPVIAALGTRLPRRGLLLGLMAAFLVGNALTAVAPGYGSLLVARFLAGVPHGAYFGVASLVAASLVAPHLRGRAVSSVMLGLALANVAGVPAATWLGQQYGWRSAYWAVVVIAALTVAAVTAVVPGAPGNRAATVRSELGALRRPQVLLTLLVGVVGFGGMFAVYSYIAPLVTEVTGLSRGLIPWVLFAFGAGGVVGTALGGKLADAALFRSLVGANVVTGVLLALVPLAARTPVSVFAVIFAFAVSASALVVCLQMRLMEVAGEAQMLGAALNHSALNAANALGAWIGGVVIAAGYGYTAPGPVGAGLAVLGLLALTASAVLRRRELRALADARPAAAAAPVQVAAGR</sequence>
<evidence type="ECO:0000256" key="2">
    <source>
        <dbReference type="ARBA" id="ARBA00022475"/>
    </source>
</evidence>
<dbReference type="Gene3D" id="1.20.1250.20">
    <property type="entry name" value="MFS general substrate transporter like domains"/>
    <property type="match status" value="2"/>
</dbReference>
<feature type="transmembrane region" description="Helical" evidence="7">
    <location>
        <begin position="165"/>
        <end position="184"/>
    </location>
</feature>
<keyword evidence="4 7" id="KW-1133">Transmembrane helix</keyword>
<feature type="transmembrane region" description="Helical" evidence="7">
    <location>
        <begin position="140"/>
        <end position="158"/>
    </location>
</feature>
<dbReference type="RefSeq" id="WP_242611224.1">
    <property type="nucleotide sequence ID" value="NZ_POQT01000014.1"/>
</dbReference>
<dbReference type="InterPro" id="IPR036259">
    <property type="entry name" value="MFS_trans_sf"/>
</dbReference>
<dbReference type="InterPro" id="IPR020846">
    <property type="entry name" value="MFS_dom"/>
</dbReference>
<organism evidence="9 10">
    <name type="scientific">Blastococcus saxobsidens</name>
    <dbReference type="NCBI Taxonomy" id="138336"/>
    <lineage>
        <taxon>Bacteria</taxon>
        <taxon>Bacillati</taxon>
        <taxon>Actinomycetota</taxon>
        <taxon>Actinomycetes</taxon>
        <taxon>Geodermatophilales</taxon>
        <taxon>Geodermatophilaceae</taxon>
        <taxon>Blastococcus</taxon>
    </lineage>
</organism>
<evidence type="ECO:0000313" key="10">
    <source>
        <dbReference type="Proteomes" id="UP000292507"/>
    </source>
</evidence>
<dbReference type="InterPro" id="IPR050189">
    <property type="entry name" value="MFS_Efflux_Transporters"/>
</dbReference>
<evidence type="ECO:0000256" key="5">
    <source>
        <dbReference type="ARBA" id="ARBA00023136"/>
    </source>
</evidence>